<reference evidence="3" key="1">
    <citation type="submission" date="2019-05" db="EMBL/GenBank/DDBJ databases">
        <title>Genome sequence and methylation pattern of the halophilic Archaeon Natrinema versiforme BOL5-4.</title>
        <authorList>
            <person name="DasSarma P."/>
            <person name="Anton B.P."/>
            <person name="DasSarma S.L."/>
            <person name="Martinez F.L."/>
            <person name="Guzman D."/>
            <person name="Roberts R.J."/>
            <person name="DasSarma S."/>
        </authorList>
    </citation>
    <scope>NUCLEOTIDE SEQUENCE [LARGE SCALE GENOMIC DNA]</scope>
    <source>
        <strain evidence="3">BOL5-4</strain>
    </source>
</reference>
<organism evidence="2 3">
    <name type="scientific">Natrinema versiforme</name>
    <dbReference type="NCBI Taxonomy" id="88724"/>
    <lineage>
        <taxon>Archaea</taxon>
        <taxon>Methanobacteriati</taxon>
        <taxon>Methanobacteriota</taxon>
        <taxon>Stenosarchaea group</taxon>
        <taxon>Halobacteria</taxon>
        <taxon>Halobacteriales</taxon>
        <taxon>Natrialbaceae</taxon>
        <taxon>Natrinema</taxon>
    </lineage>
</organism>
<dbReference type="EMBL" id="CP040330">
    <property type="protein sequence ID" value="QCS43618.1"/>
    <property type="molecule type" value="Genomic_DNA"/>
</dbReference>
<feature type="transmembrane region" description="Helical" evidence="1">
    <location>
        <begin position="7"/>
        <end position="28"/>
    </location>
</feature>
<evidence type="ECO:0000256" key="1">
    <source>
        <dbReference type="SAM" id="Phobius"/>
    </source>
</evidence>
<accession>A0A4P8WJH3</accession>
<proteinExistence type="predicted"/>
<keyword evidence="1" id="KW-0472">Membrane</keyword>
<dbReference type="RefSeq" id="WP_138246072.1">
    <property type="nucleotide sequence ID" value="NZ_CP040330.1"/>
</dbReference>
<dbReference type="OrthoDB" id="338339at2157"/>
<keyword evidence="1" id="KW-1133">Transmembrane helix</keyword>
<evidence type="ECO:0000313" key="3">
    <source>
        <dbReference type="Proteomes" id="UP000302218"/>
    </source>
</evidence>
<protein>
    <submittedName>
        <fullName evidence="2">Uncharacterized protein</fullName>
    </submittedName>
</protein>
<dbReference type="KEGG" id="nvr:FEJ81_15130"/>
<feature type="transmembrane region" description="Helical" evidence="1">
    <location>
        <begin position="48"/>
        <end position="73"/>
    </location>
</feature>
<dbReference type="AlphaFoldDB" id="A0A4P8WJH3"/>
<name>A0A4P8WJH3_9EURY</name>
<sequence length="139" mass="15318">MSDIGRWVVWGLLPSVIGGLLLNAIVPFDSINSEVFAVVLTDPIIRTGALILVLVAPVYFGVRYIIGLVSSLVDRRREIQNSNSPSVFSSTSKPSKLTWYGVVRHYGADWYVAVGEPRRGSEKYAYIEKGPCCSKRNVA</sequence>
<keyword evidence="1" id="KW-0812">Transmembrane</keyword>
<gene>
    <name evidence="2" type="ORF">FEJ81_15130</name>
</gene>
<dbReference type="Proteomes" id="UP000302218">
    <property type="component" value="Chromosome"/>
</dbReference>
<evidence type="ECO:0000313" key="2">
    <source>
        <dbReference type="EMBL" id="QCS43618.1"/>
    </source>
</evidence>
<dbReference type="GeneID" id="40266633"/>